<proteinExistence type="inferred from homology"/>
<dbReference type="PIRSF" id="PIRSF016184">
    <property type="entry name" value="PhzC_PhzF"/>
    <property type="match status" value="1"/>
</dbReference>
<reference evidence="3" key="1">
    <citation type="submission" date="2022-04" db="EMBL/GenBank/DDBJ databases">
        <title>Carnegiea gigantea Genome sequencing and assembly v2.</title>
        <authorList>
            <person name="Copetti D."/>
            <person name="Sanderson M.J."/>
            <person name="Burquez A."/>
            <person name="Wojciechowski M.F."/>
        </authorList>
    </citation>
    <scope>NUCLEOTIDE SEQUENCE</scope>
    <source>
        <strain evidence="3">SGP5-SGP5p</strain>
        <tissue evidence="3">Aerial part</tissue>
    </source>
</reference>
<evidence type="ECO:0000313" key="4">
    <source>
        <dbReference type="Proteomes" id="UP001153076"/>
    </source>
</evidence>
<dbReference type="Gene3D" id="3.10.310.10">
    <property type="entry name" value="Diaminopimelate Epimerase, Chain A, domain 1"/>
    <property type="match status" value="2"/>
</dbReference>
<dbReference type="InterPro" id="IPR003719">
    <property type="entry name" value="Phenazine_PhzF-like"/>
</dbReference>
<protein>
    <recommendedName>
        <fullName evidence="5">Phenazine biosynthesis PhzC/PhzF protein</fullName>
    </recommendedName>
</protein>
<evidence type="ECO:0000256" key="1">
    <source>
        <dbReference type="ARBA" id="ARBA00008270"/>
    </source>
</evidence>
<dbReference type="EMBL" id="JAKOGI010000115">
    <property type="protein sequence ID" value="KAJ8443583.1"/>
    <property type="molecule type" value="Genomic_DNA"/>
</dbReference>
<dbReference type="PANTHER" id="PTHR13774">
    <property type="entry name" value="PHENAZINE BIOSYNTHESIS PROTEIN"/>
    <property type="match status" value="1"/>
</dbReference>
<gene>
    <name evidence="3" type="ORF">Cgig2_019565</name>
</gene>
<dbReference type="AlphaFoldDB" id="A0A9Q1KIS0"/>
<keyword evidence="2" id="KW-0413">Isomerase</keyword>
<dbReference type="GO" id="GO:0016853">
    <property type="term" value="F:isomerase activity"/>
    <property type="evidence" value="ECO:0007669"/>
    <property type="project" value="UniProtKB-KW"/>
</dbReference>
<comment type="similarity">
    <text evidence="1">Belongs to the PhzF family.</text>
</comment>
<evidence type="ECO:0000256" key="2">
    <source>
        <dbReference type="ARBA" id="ARBA00023235"/>
    </source>
</evidence>
<accession>A0A9Q1KIS0</accession>
<dbReference type="Proteomes" id="UP001153076">
    <property type="component" value="Unassembled WGS sequence"/>
</dbReference>
<dbReference type="Pfam" id="PF02567">
    <property type="entry name" value="PhzC-PhzF"/>
    <property type="match status" value="1"/>
</dbReference>
<comment type="caution">
    <text evidence="3">The sequence shown here is derived from an EMBL/GenBank/DDBJ whole genome shotgun (WGS) entry which is preliminary data.</text>
</comment>
<keyword evidence="4" id="KW-1185">Reference proteome</keyword>
<dbReference type="SUPFAM" id="SSF54506">
    <property type="entry name" value="Diaminopimelate epimerase-like"/>
    <property type="match status" value="1"/>
</dbReference>
<evidence type="ECO:0000313" key="3">
    <source>
        <dbReference type="EMBL" id="KAJ8443583.1"/>
    </source>
</evidence>
<name>A0A9Q1KIS0_9CARY</name>
<dbReference type="GO" id="GO:0005737">
    <property type="term" value="C:cytoplasm"/>
    <property type="evidence" value="ECO:0007669"/>
    <property type="project" value="TreeGrafter"/>
</dbReference>
<dbReference type="OrthoDB" id="75169at2759"/>
<dbReference type="PANTHER" id="PTHR13774:SF17">
    <property type="entry name" value="PHENAZINE BIOSYNTHESIS-LIKE DOMAIN-CONTAINING PROTEIN"/>
    <property type="match status" value="1"/>
</dbReference>
<sequence length="306" mass="33901">MGKGAPTAVKYFVVDAFANSPTKGNPAVVCFLEEERDREWLQAIAQEFNLLTCYLTTLDGTKTTMDHPTFGLRWFAPATEVKICGHGTIACAHVLFSKGIVKGNKVEFLTQSGAFVAEKISRLKQLRDFDNENTGLDMDIKRDNFLVQLHFPLWHPTKLNPSELELVPKSVQGSSMVNVMKMARENDLIVELSSSKVVAEFQPSMEEIEGWPGRSMAITGIAPPESGFDFFTRLFSPNYGIAEDQVCASIHCVLAPYWSKKLGKSNLRAYMASPRGGVLEFQVEEDKHKVLIAGKAVTVMEGSLFA</sequence>
<organism evidence="3 4">
    <name type="scientific">Carnegiea gigantea</name>
    <dbReference type="NCBI Taxonomy" id="171969"/>
    <lineage>
        <taxon>Eukaryota</taxon>
        <taxon>Viridiplantae</taxon>
        <taxon>Streptophyta</taxon>
        <taxon>Embryophyta</taxon>
        <taxon>Tracheophyta</taxon>
        <taxon>Spermatophyta</taxon>
        <taxon>Magnoliopsida</taxon>
        <taxon>eudicotyledons</taxon>
        <taxon>Gunneridae</taxon>
        <taxon>Pentapetalae</taxon>
        <taxon>Caryophyllales</taxon>
        <taxon>Cactineae</taxon>
        <taxon>Cactaceae</taxon>
        <taxon>Cactoideae</taxon>
        <taxon>Echinocereeae</taxon>
        <taxon>Carnegiea</taxon>
    </lineage>
</organism>
<evidence type="ECO:0008006" key="5">
    <source>
        <dbReference type="Google" id="ProtNLM"/>
    </source>
</evidence>